<name>A0A0D9WV02_9ORYZ</name>
<sequence>MASQIEINRAGAEVIHGDDICRKKSIEMLGNLGLPNGILSLEDIDEFGYNKETGFMWLVQKKKNQHTFKTIKQTVSYANEVTAFVEKGKLKNITGVKAKEMLLLVTIAEVYVDEASPENVTFKTGRAFSKSFDATAFALGE</sequence>
<dbReference type="InterPro" id="IPR036758">
    <property type="entry name" value="At5g01610-like"/>
</dbReference>
<accession>A0A0D9WV02</accession>
<reference evidence="1" key="3">
    <citation type="submission" date="2015-04" db="UniProtKB">
        <authorList>
            <consortium name="EnsemblPlants"/>
        </authorList>
    </citation>
    <scope>IDENTIFICATION</scope>
</reference>
<dbReference type="HOGENOM" id="CLU_105193_1_1_1"/>
<dbReference type="PANTHER" id="PTHR31676:SF191">
    <property type="entry name" value="OS07G0120650 PROTEIN"/>
    <property type="match status" value="1"/>
</dbReference>
<dbReference type="PANTHER" id="PTHR31676">
    <property type="entry name" value="T31J12.3 PROTEIN-RELATED"/>
    <property type="match status" value="1"/>
</dbReference>
<evidence type="ECO:0000313" key="2">
    <source>
        <dbReference type="Proteomes" id="UP000032180"/>
    </source>
</evidence>
<dbReference type="Gene3D" id="2.30.240.10">
    <property type="entry name" value="At5g01610-like"/>
    <property type="match status" value="1"/>
</dbReference>
<dbReference type="Proteomes" id="UP000032180">
    <property type="component" value="Chromosome 7"/>
</dbReference>
<evidence type="ECO:0000313" key="1">
    <source>
        <dbReference type="EnsemblPlants" id="LPERR07G01260.1"/>
    </source>
</evidence>
<protein>
    <submittedName>
        <fullName evidence="1">Uncharacterized protein</fullName>
    </submittedName>
</protein>
<dbReference type="AlphaFoldDB" id="A0A0D9WV02"/>
<dbReference type="InterPro" id="IPR007493">
    <property type="entry name" value="DUF538"/>
</dbReference>
<proteinExistence type="predicted"/>
<reference evidence="1 2" key="1">
    <citation type="submission" date="2012-08" db="EMBL/GenBank/DDBJ databases">
        <title>Oryza genome evolution.</title>
        <authorList>
            <person name="Wing R.A."/>
        </authorList>
    </citation>
    <scope>NUCLEOTIDE SEQUENCE</scope>
</reference>
<dbReference type="STRING" id="77586.A0A0D9WV02"/>
<dbReference type="Gramene" id="LPERR07G01260.1">
    <property type="protein sequence ID" value="LPERR07G01260.1"/>
    <property type="gene ID" value="LPERR07G01260"/>
</dbReference>
<dbReference type="Pfam" id="PF04398">
    <property type="entry name" value="DUF538"/>
    <property type="match status" value="1"/>
</dbReference>
<reference evidence="2" key="2">
    <citation type="submission" date="2013-12" db="EMBL/GenBank/DDBJ databases">
        <authorList>
            <person name="Yu Y."/>
            <person name="Lee S."/>
            <person name="de Baynast K."/>
            <person name="Wissotski M."/>
            <person name="Liu L."/>
            <person name="Talag J."/>
            <person name="Goicoechea J."/>
            <person name="Angelova A."/>
            <person name="Jetty R."/>
            <person name="Kudrna D."/>
            <person name="Golser W."/>
            <person name="Rivera L."/>
            <person name="Zhang J."/>
            <person name="Wing R."/>
        </authorList>
    </citation>
    <scope>NUCLEOTIDE SEQUENCE</scope>
</reference>
<organism evidence="1 2">
    <name type="scientific">Leersia perrieri</name>
    <dbReference type="NCBI Taxonomy" id="77586"/>
    <lineage>
        <taxon>Eukaryota</taxon>
        <taxon>Viridiplantae</taxon>
        <taxon>Streptophyta</taxon>
        <taxon>Embryophyta</taxon>
        <taxon>Tracheophyta</taxon>
        <taxon>Spermatophyta</taxon>
        <taxon>Magnoliopsida</taxon>
        <taxon>Liliopsida</taxon>
        <taxon>Poales</taxon>
        <taxon>Poaceae</taxon>
        <taxon>BOP clade</taxon>
        <taxon>Oryzoideae</taxon>
        <taxon>Oryzeae</taxon>
        <taxon>Oryzinae</taxon>
        <taxon>Leersia</taxon>
    </lineage>
</organism>
<keyword evidence="2" id="KW-1185">Reference proteome</keyword>
<dbReference type="SUPFAM" id="SSF141562">
    <property type="entry name" value="At5g01610-like"/>
    <property type="match status" value="1"/>
</dbReference>
<dbReference type="EnsemblPlants" id="LPERR07G01260.1">
    <property type="protein sequence ID" value="LPERR07G01260.1"/>
    <property type="gene ID" value="LPERR07G01260"/>
</dbReference>